<comment type="caution">
    <text evidence="10">The sequence shown here is derived from an EMBL/GenBank/DDBJ whole genome shotgun (WGS) entry which is preliminary data.</text>
</comment>
<dbReference type="InterPro" id="IPR011989">
    <property type="entry name" value="ARM-like"/>
</dbReference>
<gene>
    <name evidence="10" type="ORF">CDD81_5447</name>
</gene>
<feature type="signal peptide" evidence="9">
    <location>
        <begin position="1"/>
        <end position="31"/>
    </location>
</feature>
<name>A0A2C5Y8N5_9HYPO</name>
<evidence type="ECO:0000256" key="8">
    <source>
        <dbReference type="ARBA" id="ARBA00023010"/>
    </source>
</evidence>
<proteinExistence type="inferred from homology"/>
<dbReference type="GO" id="GO:0000774">
    <property type="term" value="F:adenyl-nucleotide exchange factor activity"/>
    <property type="evidence" value="ECO:0007669"/>
    <property type="project" value="InterPro"/>
</dbReference>
<evidence type="ECO:0000256" key="3">
    <source>
        <dbReference type="ARBA" id="ARBA00015352"/>
    </source>
</evidence>
<dbReference type="Proteomes" id="UP000226192">
    <property type="component" value="Unassembled WGS sequence"/>
</dbReference>
<dbReference type="InterPro" id="IPR031884">
    <property type="entry name" value="Sil1_fungi"/>
</dbReference>
<comment type="similarity">
    <text evidence="1">Belongs to the SIL1 family.</text>
</comment>
<keyword evidence="6" id="KW-0256">Endoplasmic reticulum</keyword>
<dbReference type="STRING" id="1399860.A0A2C5Y8N5"/>
<dbReference type="EMBL" id="NJET01000042">
    <property type="protein sequence ID" value="PHH63790.1"/>
    <property type="molecule type" value="Genomic_DNA"/>
</dbReference>
<dbReference type="GO" id="GO:0015031">
    <property type="term" value="P:protein transport"/>
    <property type="evidence" value="ECO:0007669"/>
    <property type="project" value="UniProtKB-KW"/>
</dbReference>
<keyword evidence="8" id="KW-0811">Translocation</keyword>
<organism evidence="10 11">
    <name type="scientific">Ophiocordyceps australis</name>
    <dbReference type="NCBI Taxonomy" id="1399860"/>
    <lineage>
        <taxon>Eukaryota</taxon>
        <taxon>Fungi</taxon>
        <taxon>Dikarya</taxon>
        <taxon>Ascomycota</taxon>
        <taxon>Pezizomycotina</taxon>
        <taxon>Sordariomycetes</taxon>
        <taxon>Hypocreomycetidae</taxon>
        <taxon>Hypocreales</taxon>
        <taxon>Ophiocordycipitaceae</taxon>
        <taxon>Ophiocordyceps</taxon>
    </lineage>
</organism>
<keyword evidence="11" id="KW-1185">Reference proteome</keyword>
<evidence type="ECO:0000256" key="1">
    <source>
        <dbReference type="ARBA" id="ARBA00010588"/>
    </source>
</evidence>
<protein>
    <recommendedName>
        <fullName evidence="3">Nucleotide exchange factor SIL1</fullName>
    </recommendedName>
</protein>
<evidence type="ECO:0000256" key="7">
    <source>
        <dbReference type="ARBA" id="ARBA00022927"/>
    </source>
</evidence>
<keyword evidence="5 9" id="KW-0732">Signal</keyword>
<evidence type="ECO:0000313" key="10">
    <source>
        <dbReference type="EMBL" id="PHH63790.1"/>
    </source>
</evidence>
<evidence type="ECO:0000256" key="2">
    <source>
        <dbReference type="ARBA" id="ARBA00011799"/>
    </source>
</evidence>
<evidence type="ECO:0000256" key="5">
    <source>
        <dbReference type="ARBA" id="ARBA00022729"/>
    </source>
</evidence>
<keyword evidence="4" id="KW-0813">Transport</keyword>
<evidence type="ECO:0000256" key="6">
    <source>
        <dbReference type="ARBA" id="ARBA00022824"/>
    </source>
</evidence>
<evidence type="ECO:0000313" key="11">
    <source>
        <dbReference type="Proteomes" id="UP000226192"/>
    </source>
</evidence>
<comment type="subunit">
    <text evidence="2">Interacts with KAR2.</text>
</comment>
<evidence type="ECO:0000256" key="4">
    <source>
        <dbReference type="ARBA" id="ARBA00022448"/>
    </source>
</evidence>
<dbReference type="OrthoDB" id="448649at2759"/>
<dbReference type="Pfam" id="PF16782">
    <property type="entry name" value="SIL1"/>
    <property type="match status" value="1"/>
</dbReference>
<dbReference type="AlphaFoldDB" id="A0A2C5Y8N5"/>
<accession>A0A2C5Y8N5</accession>
<feature type="chain" id="PRO_5012654514" description="Nucleotide exchange factor SIL1" evidence="9">
    <location>
        <begin position="32"/>
        <end position="419"/>
    </location>
</feature>
<keyword evidence="7" id="KW-0653">Protein transport</keyword>
<sequence length="419" mass="46051">MPWSCSPKAKHFTLPLAIGLLSALIPATAIAQVSPQQPLEADADLICHTSNPKDCYPRVFVATKEFQTVHDDQELPKGLHVRLDIWTGKKEAKINVPDEKDPALEGLVGDKAVLVVEPDEQVDQRPLLPKDAPKYEPVGKIKKPDQDAELFATAMNVLKQGASAGDGAFDGALEALQELSHDIYYGYAMMGDSAIAQKLFCLMAGQDARQTDAGFVARDGQAASILAGALRNNPAALREVMKMWPELKQHACPLSATAHLGDTLFWNLVPSGHVDAERAIAARLLAKAKISVMNGLLKDGSIRRHFLDSGVMSGLVEVLVPEGDEWDDVQRKAGQLALEHFLDTDMGAELGQWPRVAKVSHEQCRLAEWAKQEGCWDYHVARIQNAHKDDEHHWSRQVKDRLVAARKTMGTRAGEHEEL</sequence>
<dbReference type="Gene3D" id="1.25.10.10">
    <property type="entry name" value="Leucine-rich Repeat Variant"/>
    <property type="match status" value="1"/>
</dbReference>
<dbReference type="GO" id="GO:0005783">
    <property type="term" value="C:endoplasmic reticulum"/>
    <property type="evidence" value="ECO:0007669"/>
    <property type="project" value="InterPro"/>
</dbReference>
<reference evidence="10 11" key="1">
    <citation type="submission" date="2017-06" db="EMBL/GenBank/DDBJ databases">
        <title>Ant-infecting Ophiocordyceps genomes reveal a high diversity of potential behavioral manipulation genes and a possible major role for enterotoxins.</title>
        <authorList>
            <person name="De Bekker C."/>
            <person name="Evans H.C."/>
            <person name="Brachmann A."/>
            <person name="Hughes D.P."/>
        </authorList>
    </citation>
    <scope>NUCLEOTIDE SEQUENCE [LARGE SCALE GENOMIC DNA]</scope>
    <source>
        <strain evidence="10 11">Map64</strain>
    </source>
</reference>
<evidence type="ECO:0000256" key="9">
    <source>
        <dbReference type="SAM" id="SignalP"/>
    </source>
</evidence>